<dbReference type="SMART" id="SM00028">
    <property type="entry name" value="TPR"/>
    <property type="match status" value="2"/>
</dbReference>
<dbReference type="SMART" id="SM00015">
    <property type="entry name" value="IQ"/>
    <property type="match status" value="3"/>
</dbReference>
<protein>
    <submittedName>
        <fullName evidence="2">Uncharacterized protein</fullName>
    </submittedName>
</protein>
<dbReference type="EMBL" id="CAMPGE010002296">
    <property type="protein sequence ID" value="CAI2361096.1"/>
    <property type="molecule type" value="Genomic_DNA"/>
</dbReference>
<gene>
    <name evidence="2" type="ORF">ECRASSUSDP1_LOCUS2406</name>
</gene>
<feature type="compositionally biased region" description="Basic and acidic residues" evidence="1">
    <location>
        <begin position="617"/>
        <end position="632"/>
    </location>
</feature>
<proteinExistence type="predicted"/>
<accession>A0AAD1X811</accession>
<dbReference type="InterPro" id="IPR000048">
    <property type="entry name" value="IQ_motif_EF-hand-BS"/>
</dbReference>
<evidence type="ECO:0000313" key="3">
    <source>
        <dbReference type="Proteomes" id="UP001295684"/>
    </source>
</evidence>
<reference evidence="2" key="1">
    <citation type="submission" date="2023-07" db="EMBL/GenBank/DDBJ databases">
        <authorList>
            <consortium name="AG Swart"/>
            <person name="Singh M."/>
            <person name="Singh A."/>
            <person name="Seah K."/>
            <person name="Emmerich C."/>
        </authorList>
    </citation>
    <scope>NUCLEOTIDE SEQUENCE</scope>
    <source>
        <strain evidence="2">DP1</strain>
    </source>
</reference>
<feature type="compositionally biased region" description="Polar residues" evidence="1">
    <location>
        <begin position="348"/>
        <end position="359"/>
    </location>
</feature>
<feature type="region of interest" description="Disordered" evidence="1">
    <location>
        <begin position="617"/>
        <end position="647"/>
    </location>
</feature>
<feature type="region of interest" description="Disordered" evidence="1">
    <location>
        <begin position="332"/>
        <end position="359"/>
    </location>
</feature>
<evidence type="ECO:0000256" key="1">
    <source>
        <dbReference type="SAM" id="MobiDB-lite"/>
    </source>
</evidence>
<organism evidence="2 3">
    <name type="scientific">Euplotes crassus</name>
    <dbReference type="NCBI Taxonomy" id="5936"/>
    <lineage>
        <taxon>Eukaryota</taxon>
        <taxon>Sar</taxon>
        <taxon>Alveolata</taxon>
        <taxon>Ciliophora</taxon>
        <taxon>Intramacronucleata</taxon>
        <taxon>Spirotrichea</taxon>
        <taxon>Hypotrichia</taxon>
        <taxon>Euplotida</taxon>
        <taxon>Euplotidae</taxon>
        <taxon>Moneuplotes</taxon>
    </lineage>
</organism>
<comment type="caution">
    <text evidence="2">The sequence shown here is derived from an EMBL/GenBank/DDBJ whole genome shotgun (WGS) entry which is preliminary data.</text>
</comment>
<dbReference type="InterPro" id="IPR011990">
    <property type="entry name" value="TPR-like_helical_dom_sf"/>
</dbReference>
<dbReference type="Pfam" id="PF00612">
    <property type="entry name" value="IQ"/>
    <property type="match status" value="1"/>
</dbReference>
<dbReference type="PROSITE" id="PS50096">
    <property type="entry name" value="IQ"/>
    <property type="match status" value="1"/>
</dbReference>
<evidence type="ECO:0000313" key="2">
    <source>
        <dbReference type="EMBL" id="CAI2361096.1"/>
    </source>
</evidence>
<feature type="compositionally biased region" description="Basic residues" evidence="1">
    <location>
        <begin position="332"/>
        <end position="347"/>
    </location>
</feature>
<keyword evidence="3" id="KW-1185">Reference proteome</keyword>
<dbReference type="InterPro" id="IPR019734">
    <property type="entry name" value="TPR_rpt"/>
</dbReference>
<dbReference type="SUPFAM" id="SSF48452">
    <property type="entry name" value="TPR-like"/>
    <property type="match status" value="1"/>
</dbReference>
<dbReference type="Proteomes" id="UP001295684">
    <property type="component" value="Unassembled WGS sequence"/>
</dbReference>
<sequence>MLIKRRIQDNIFPHLRRQNKTVTKTKVEAFPRHPEKFDETSHKMNIIKTIREDWNSLNKKYGQHNSNTRRLLKYYVEKVCETSLELLRMDEKELALSMLKNTEEDLPSSEMEYSYYKYKINYNIAHICSECNRTKACIKYLTRALVCAEECNITSNDKLHFFVSSSRMQEIFYNRAKAYQSLLKYKEAEKDILASIALAHKSCEENTQICEKLVQKQENYCRLYDQTQGRFTRISSQEEIREAMKMANKQWESSIAFLISAQWTKSETLEARGMKNESIKNYESLLNYLDSALTEENQNSLQVTKTKDRLKELLNPTPKFPKTIVIMKSKPKNKLGKRSKTASKNKTVRLSASQRSSAKPTSLNKVLICPHFVNKQEARNNTEEQAEFYGNLIKEIKNKAPIRMNLNEYILYIRDKLNEDDCGPSEFSQTKNLSAKLNKSAMGNIPEMGDLDRLDSKGFKQIYQGSYRDIELDVLYRLVCGLAQSDISEFEEEKKEYEIVKIILHNVSMKNRVPKEYVYEASELFPDLLGEWMSYNEVEMSNELRARLERLVGHTDIDFTNKDAIIKTHTNSKPEESNQIIFMNMNDAAPEQSKANDKDHNEERKVRLMNKATFQDKLKRSEFGPKEGKHNNGDISESYEASDDSDREPQFIEGVGNAGFKEFKPDAVLTDEDRKIKDKVRDAGYKIPKYDIIRDYKKMQKHFLDDEATHFDENKKIAKYAQIFMKASSFTPAQAAALFQCRYKLKLLREEKRRKEMMEGSTIGFFVRKYYCNFRCKKDDPDNTNHLYVKYIVKRSLKEERIIIYSKDFTLHKEKNLLIESQDLPEEDPDIIDCCKAWIQVKVTGHSDYMLLLDEDQVPEHEPLSLVNSAPPQFALFKSGVTLKRDNSAEGDTKFMNIEKEELKETHTAQTALSKMFSSQPISLAIEGDNENPLHKDINNSEDTQKVKQSILIDSDKKQRSILFIQAMIRAHLKFGKRRNATKRRQIRYQNKREVNLQALCKAQKLIRRFLMRKNQQFINKKKESEKNHILTKVKRMDDNHYYIFKVFCKVQIKEGQKRTLLKFDAIQKPGDKSLSYRYLLPNYSLNKQYLVKVCDSIIEHCLFINEQGEIKLDAGIYKTHCTKLLQENEIIFMKANHQKEFLVPSLFNQLKAMIKIQRVVRGYLSRKNKPTSKVQKSIIYQSCVRIEGSLFFLKLQEMKVKETQKHYFLYVQNKSPNSSSDEQKKFEFKADQIKYFDFENLDILFKHYTKIDLLDDEDLQIDWEGFKERMELKEEFEQEFEMKENAWD</sequence>
<dbReference type="Gene3D" id="1.25.40.10">
    <property type="entry name" value="Tetratricopeptide repeat domain"/>
    <property type="match status" value="1"/>
</dbReference>
<name>A0AAD1X811_EUPCR</name>